<proteinExistence type="predicted"/>
<name>A0ACC0WYU1_9ROSI</name>
<comment type="caution">
    <text evidence="1">The sequence shown here is derived from an EMBL/GenBank/DDBJ whole genome shotgun (WGS) entry which is preliminary data.</text>
</comment>
<reference evidence="2" key="1">
    <citation type="journal article" date="2023" name="G3 (Bethesda)">
        <title>Genome assembly and association tests identify interacting loci associated with vigor, precocity, and sex in interspecific pistachio rootstocks.</title>
        <authorList>
            <person name="Palmer W."/>
            <person name="Jacygrad E."/>
            <person name="Sagayaradj S."/>
            <person name="Cavanaugh K."/>
            <person name="Han R."/>
            <person name="Bertier L."/>
            <person name="Beede B."/>
            <person name="Kafkas S."/>
            <person name="Golino D."/>
            <person name="Preece J."/>
            <person name="Michelmore R."/>
        </authorList>
    </citation>
    <scope>NUCLEOTIDE SEQUENCE [LARGE SCALE GENOMIC DNA]</scope>
</reference>
<gene>
    <name evidence="1" type="ORF">Pint_29562</name>
</gene>
<evidence type="ECO:0000313" key="1">
    <source>
        <dbReference type="EMBL" id="KAJ0007427.1"/>
    </source>
</evidence>
<protein>
    <submittedName>
        <fullName evidence="1">Uncharacterized protein</fullName>
    </submittedName>
</protein>
<sequence length="73" mass="8117">MLKGRAGRLGMGGTTNINHRSAFELEDSWTLIIDDTSAATMEWAMSLLLNNPKVLRKALDEIDNHIGHDRLIA</sequence>
<dbReference type="Proteomes" id="UP001163603">
    <property type="component" value="Chromosome 15"/>
</dbReference>
<organism evidence="1 2">
    <name type="scientific">Pistacia integerrima</name>
    <dbReference type="NCBI Taxonomy" id="434235"/>
    <lineage>
        <taxon>Eukaryota</taxon>
        <taxon>Viridiplantae</taxon>
        <taxon>Streptophyta</taxon>
        <taxon>Embryophyta</taxon>
        <taxon>Tracheophyta</taxon>
        <taxon>Spermatophyta</taxon>
        <taxon>Magnoliopsida</taxon>
        <taxon>eudicotyledons</taxon>
        <taxon>Gunneridae</taxon>
        <taxon>Pentapetalae</taxon>
        <taxon>rosids</taxon>
        <taxon>malvids</taxon>
        <taxon>Sapindales</taxon>
        <taxon>Anacardiaceae</taxon>
        <taxon>Pistacia</taxon>
    </lineage>
</organism>
<keyword evidence="2" id="KW-1185">Reference proteome</keyword>
<dbReference type="EMBL" id="CM047750">
    <property type="protein sequence ID" value="KAJ0007427.1"/>
    <property type="molecule type" value="Genomic_DNA"/>
</dbReference>
<accession>A0ACC0WYU1</accession>
<evidence type="ECO:0000313" key="2">
    <source>
        <dbReference type="Proteomes" id="UP001163603"/>
    </source>
</evidence>